<name>A0ABU2CY61_9EURY</name>
<dbReference type="RefSeq" id="WP_310574713.1">
    <property type="nucleotide sequence ID" value="NZ_JAVKPK010000006.1"/>
</dbReference>
<dbReference type="NCBIfam" id="TIGR04213">
    <property type="entry name" value="PGF_pre_PGF"/>
    <property type="match status" value="1"/>
</dbReference>
<dbReference type="Proteomes" id="UP001246244">
    <property type="component" value="Unassembled WGS sequence"/>
</dbReference>
<reference evidence="2" key="1">
    <citation type="submission" date="2023-07" db="EMBL/GenBank/DDBJ databases">
        <title>Whole-genome sequencing of a new Methanosarcina sp. Z-7115.</title>
        <authorList>
            <person name="Zhilina T.N."/>
            <person name="Merkel A.Y."/>
        </authorList>
    </citation>
    <scope>NUCLEOTIDE SEQUENCE [LARGE SCALE GENOMIC DNA]</scope>
    <source>
        <strain evidence="2">Z-7115</strain>
    </source>
</reference>
<proteinExistence type="predicted"/>
<dbReference type="InterPro" id="IPR026453">
    <property type="entry name" value="PGF_pre_PGF"/>
</dbReference>
<protein>
    <submittedName>
        <fullName evidence="1">PGF-pre-PGF domain-containing protein</fullName>
    </submittedName>
</protein>
<evidence type="ECO:0000313" key="2">
    <source>
        <dbReference type="Proteomes" id="UP001246244"/>
    </source>
</evidence>
<evidence type="ECO:0000313" key="1">
    <source>
        <dbReference type="EMBL" id="MDR7664687.1"/>
    </source>
</evidence>
<keyword evidence="2" id="KW-1185">Reference proteome</keyword>
<comment type="caution">
    <text evidence="1">The sequence shown here is derived from an EMBL/GenBank/DDBJ whole genome shotgun (WGS) entry which is preliminary data.</text>
</comment>
<accession>A0ABU2CY61</accession>
<gene>
    <name evidence="1" type="ORF">RG963_02565</name>
</gene>
<dbReference type="EMBL" id="JAVKPK010000006">
    <property type="protein sequence ID" value="MDR7664687.1"/>
    <property type="molecule type" value="Genomic_DNA"/>
</dbReference>
<organism evidence="1 2">
    <name type="scientific">Methanosarcina baikalica</name>
    <dbReference type="NCBI Taxonomy" id="3073890"/>
    <lineage>
        <taxon>Archaea</taxon>
        <taxon>Methanobacteriati</taxon>
        <taxon>Methanobacteriota</taxon>
        <taxon>Stenosarchaea group</taxon>
        <taxon>Methanomicrobia</taxon>
        <taxon>Methanosarcinales</taxon>
        <taxon>Methanosarcinaceae</taxon>
        <taxon>Methanosarcina</taxon>
    </lineage>
</organism>
<sequence>MAQKRQLKTVGKITARVEILKEKSLIVSELPSDEVCRSLNIWVGNGGYATSENLSTSYCEENL</sequence>